<dbReference type="AlphaFoldDB" id="M7PGT1"/>
<dbReference type="EMBL" id="APHR01000034">
    <property type="protein sequence ID" value="EMR13105.1"/>
    <property type="molecule type" value="Genomic_DNA"/>
</dbReference>
<dbReference type="SUPFAM" id="SSF64182">
    <property type="entry name" value="DHH phosphoesterases"/>
    <property type="match status" value="1"/>
</dbReference>
<dbReference type="PATRIC" id="fig|1286106.3.peg.1371"/>
<gene>
    <name evidence="1" type="ORF">MPL1_06834</name>
</gene>
<comment type="caution">
    <text evidence="1">The sequence shown here is derived from an EMBL/GenBank/DDBJ whole genome shotgun (WGS) entry which is preliminary data.</text>
</comment>
<proteinExistence type="predicted"/>
<dbReference type="STRING" id="1286106.MPL1_06834"/>
<keyword evidence="2" id="KW-1185">Reference proteome</keyword>
<reference evidence="1 2" key="1">
    <citation type="journal article" date="2013" name="Genome Announc.">
        <title>Draft Genome Sequence of Methylophaga lonarensis MPLT, a Haloalkaliphilic (Non-Methane-Utilizing) Methylotroph.</title>
        <authorList>
            <person name="Shetty S.A."/>
            <person name="Marathe N.P."/>
            <person name="Munot H."/>
            <person name="Antony C.P."/>
            <person name="Dhotre D.P."/>
            <person name="Murrell J.C."/>
            <person name="Shouche Y.S."/>
        </authorList>
    </citation>
    <scope>NUCLEOTIDE SEQUENCE [LARGE SCALE GENOMIC DNA]</scope>
    <source>
        <strain evidence="1 2">MPL</strain>
    </source>
</reference>
<protein>
    <recommendedName>
        <fullName evidence="3">Acetyltransferase</fullName>
    </recommendedName>
</protein>
<accession>M7PGT1</accession>
<sequence length="243" mass="26948">MACFDVFNGDADGICSLVQLRLAAPAESTLITGVKRDIDLLKHVEATVGDVVTVLDISMQKNAAELHRVLDTGASVSYFDHHQSGDIPNHPALSAHIDLSPTTCTALIVDQFLKQRFHLWAMTAAFGDNLTEVAEALAKQAGLIEKDTLALQQLGIALNYNGYGSSLEDLFYHPADLYRQCVAFTTPLDFIHERSDIFNRLNDGYHQDMSAAQQAPLIYQSDSVAVVVLPQEAWARRRWCFWQ</sequence>
<evidence type="ECO:0000313" key="1">
    <source>
        <dbReference type="EMBL" id="EMR13105.1"/>
    </source>
</evidence>
<evidence type="ECO:0000313" key="2">
    <source>
        <dbReference type="Proteomes" id="UP000012019"/>
    </source>
</evidence>
<organism evidence="1 2">
    <name type="scientific">Methylophaga lonarensis MPL</name>
    <dbReference type="NCBI Taxonomy" id="1286106"/>
    <lineage>
        <taxon>Bacteria</taxon>
        <taxon>Pseudomonadati</taxon>
        <taxon>Pseudomonadota</taxon>
        <taxon>Gammaproteobacteria</taxon>
        <taxon>Thiotrichales</taxon>
        <taxon>Piscirickettsiaceae</taxon>
        <taxon>Methylophaga</taxon>
    </lineage>
</organism>
<name>M7PGT1_9GAMM</name>
<dbReference type="Proteomes" id="UP000012019">
    <property type="component" value="Unassembled WGS sequence"/>
</dbReference>
<dbReference type="eggNOG" id="COG2404">
    <property type="taxonomic scope" value="Bacteria"/>
</dbReference>
<dbReference type="InterPro" id="IPR038763">
    <property type="entry name" value="DHH_sf"/>
</dbReference>
<dbReference type="RefSeq" id="WP_009726360.1">
    <property type="nucleotide sequence ID" value="NZ_APHR01000034.1"/>
</dbReference>
<evidence type="ECO:0008006" key="3">
    <source>
        <dbReference type="Google" id="ProtNLM"/>
    </source>
</evidence>